<keyword evidence="8" id="KW-1185">Reference proteome</keyword>
<keyword evidence="4" id="KW-0479">Metal-binding</keyword>
<dbReference type="PROSITE" id="PS00483">
    <property type="entry name" value="DIHYDROOROTASE_2"/>
    <property type="match status" value="1"/>
</dbReference>
<keyword evidence="5" id="KW-0378">Hydrolase</keyword>
<accession>A0A318EFD1</accession>
<evidence type="ECO:0000313" key="8">
    <source>
        <dbReference type="Proteomes" id="UP000248330"/>
    </source>
</evidence>
<comment type="cofactor">
    <cofactor evidence="1">
        <name>Zn(2+)</name>
        <dbReference type="ChEBI" id="CHEBI:29105"/>
    </cofactor>
</comment>
<dbReference type="GO" id="GO:0005737">
    <property type="term" value="C:cytoplasm"/>
    <property type="evidence" value="ECO:0007669"/>
    <property type="project" value="TreeGrafter"/>
</dbReference>
<dbReference type="NCBIfam" id="NF006688">
    <property type="entry name" value="PRK09236.1"/>
    <property type="match status" value="1"/>
</dbReference>
<evidence type="ECO:0000256" key="4">
    <source>
        <dbReference type="ARBA" id="ARBA00022723"/>
    </source>
</evidence>
<dbReference type="InterPro" id="IPR011059">
    <property type="entry name" value="Metal-dep_hydrolase_composite"/>
</dbReference>
<dbReference type="GO" id="GO:0006145">
    <property type="term" value="P:purine nucleobase catabolic process"/>
    <property type="evidence" value="ECO:0007669"/>
    <property type="project" value="TreeGrafter"/>
</dbReference>
<dbReference type="AlphaFoldDB" id="A0A318EFD1"/>
<dbReference type="CDD" id="cd01318">
    <property type="entry name" value="DHOase_IIb"/>
    <property type="match status" value="1"/>
</dbReference>
<dbReference type="GO" id="GO:0046872">
    <property type="term" value="F:metal ion binding"/>
    <property type="evidence" value="ECO:0007669"/>
    <property type="project" value="UniProtKB-KW"/>
</dbReference>
<dbReference type="GO" id="GO:0004038">
    <property type="term" value="F:allantoinase activity"/>
    <property type="evidence" value="ECO:0007669"/>
    <property type="project" value="TreeGrafter"/>
</dbReference>
<dbReference type="Gene3D" id="2.30.40.10">
    <property type="entry name" value="Urease, subunit C, domain 1"/>
    <property type="match status" value="1"/>
</dbReference>
<sequence length="443" mass="48534">MSNVLIANAHIINEDHETAADVLVRDGRIARIAPRISAPAGVPVFDAKGQWLLPGVIDDQVHFREPGLTHKGDLSTESRAAVVGGTTSFFDMPNNKPAITTRALLAEKYAMAQGRCFGNYAFYFGGANDNLEEVAALQRDEACAIKVFMGASTGNMLVDNPKTLEGIFSRAPLLVVTHCEDTPMILANEAKAREKYGDDVPAAEHPRIRSEAACYKSTELATSLAKKYNADLHVLHLTTAKELAFFTAGPMKNKKITVEACVHHLYMDERDYERLGHLIKCNPAIKTPQDRRALVRAVMEDRIDIVATDHAPHTAEEKANAYFKAPSGLPLVQHSLLMLIDLVKLGEMNLRTVVRKTSHAVADRFGIPDRGYIREGYWADLVVVDPRATTTVRKSDVLYRCGWSPVEGCTFPATIRATFVNGALAAENGCVVGGPKGQRIRFA</sequence>
<dbReference type="OrthoDB" id="5687299at2"/>
<organism evidence="7 8">
    <name type="scientific">Sinimarinibacterium flocculans</name>
    <dbReference type="NCBI Taxonomy" id="985250"/>
    <lineage>
        <taxon>Bacteria</taxon>
        <taxon>Pseudomonadati</taxon>
        <taxon>Pseudomonadota</taxon>
        <taxon>Gammaproteobacteria</taxon>
        <taxon>Nevskiales</taxon>
        <taxon>Nevskiaceae</taxon>
        <taxon>Sinimarinibacterium</taxon>
    </lineage>
</organism>
<evidence type="ECO:0000259" key="6">
    <source>
        <dbReference type="Pfam" id="PF01979"/>
    </source>
</evidence>
<reference evidence="7 8" key="1">
    <citation type="submission" date="2018-04" db="EMBL/GenBank/DDBJ databases">
        <title>Genomic Encyclopedia of Type Strains, Phase IV (KMG-IV): sequencing the most valuable type-strain genomes for metagenomic binning, comparative biology and taxonomic classification.</title>
        <authorList>
            <person name="Goeker M."/>
        </authorList>
    </citation>
    <scope>NUCLEOTIDE SEQUENCE [LARGE SCALE GENOMIC DNA]</scope>
    <source>
        <strain evidence="7 8">DSM 104150</strain>
    </source>
</reference>
<dbReference type="RefSeq" id="WP_110263144.1">
    <property type="nucleotide sequence ID" value="NZ_CAKZQT010000028.1"/>
</dbReference>
<dbReference type="EMBL" id="QICN01000001">
    <property type="protein sequence ID" value="PXV70978.1"/>
    <property type="molecule type" value="Genomic_DNA"/>
</dbReference>
<evidence type="ECO:0000313" key="7">
    <source>
        <dbReference type="EMBL" id="PXV70978.1"/>
    </source>
</evidence>
<dbReference type="InterPro" id="IPR032466">
    <property type="entry name" value="Metal_Hydrolase"/>
</dbReference>
<dbReference type="SUPFAM" id="SSF51556">
    <property type="entry name" value="Metallo-dependent hydrolases"/>
    <property type="match status" value="1"/>
</dbReference>
<proteinExistence type="inferred from homology"/>
<protein>
    <submittedName>
        <fullName evidence="7">Dihydroorotase</fullName>
    </submittedName>
</protein>
<gene>
    <name evidence="7" type="ORF">C8D93_10116</name>
</gene>
<dbReference type="Pfam" id="PF01979">
    <property type="entry name" value="Amidohydro_1"/>
    <property type="match status" value="1"/>
</dbReference>
<evidence type="ECO:0000256" key="1">
    <source>
        <dbReference type="ARBA" id="ARBA00001947"/>
    </source>
</evidence>
<feature type="domain" description="Amidohydrolase-related" evidence="6">
    <location>
        <begin position="52"/>
        <end position="422"/>
    </location>
</feature>
<comment type="function">
    <text evidence="2">Catalyzes the reversible cyclization of carbamoyl aspartate to dihydroorotate.</text>
</comment>
<name>A0A318EFD1_9GAMM</name>
<evidence type="ECO:0000256" key="2">
    <source>
        <dbReference type="ARBA" id="ARBA00002368"/>
    </source>
</evidence>
<dbReference type="InterPro" id="IPR002195">
    <property type="entry name" value="Dihydroorotase_CS"/>
</dbReference>
<comment type="similarity">
    <text evidence="3">Belongs to the metallo-dependent hydrolases superfamily. DHOase family. Class I DHOase subfamily.</text>
</comment>
<dbReference type="InterPro" id="IPR006680">
    <property type="entry name" value="Amidohydro-rel"/>
</dbReference>
<dbReference type="InterPro" id="IPR050138">
    <property type="entry name" value="DHOase/Allantoinase_Hydrolase"/>
</dbReference>
<dbReference type="Proteomes" id="UP000248330">
    <property type="component" value="Unassembled WGS sequence"/>
</dbReference>
<dbReference type="PANTHER" id="PTHR43668:SF4">
    <property type="entry name" value="ALLANTOINASE"/>
    <property type="match status" value="1"/>
</dbReference>
<comment type="caution">
    <text evidence="7">The sequence shown here is derived from an EMBL/GenBank/DDBJ whole genome shotgun (WGS) entry which is preliminary data.</text>
</comment>
<evidence type="ECO:0000256" key="3">
    <source>
        <dbReference type="ARBA" id="ARBA00010286"/>
    </source>
</evidence>
<dbReference type="PANTHER" id="PTHR43668">
    <property type="entry name" value="ALLANTOINASE"/>
    <property type="match status" value="1"/>
</dbReference>
<dbReference type="SUPFAM" id="SSF51338">
    <property type="entry name" value="Composite domain of metallo-dependent hydrolases"/>
    <property type="match status" value="1"/>
</dbReference>
<dbReference type="Gene3D" id="3.20.20.140">
    <property type="entry name" value="Metal-dependent hydrolases"/>
    <property type="match status" value="1"/>
</dbReference>
<evidence type="ECO:0000256" key="5">
    <source>
        <dbReference type="ARBA" id="ARBA00022801"/>
    </source>
</evidence>